<proteinExistence type="predicted"/>
<evidence type="ECO:0000313" key="1">
    <source>
        <dbReference type="EMBL" id="ESW18171.1"/>
    </source>
</evidence>
<sequence length="107" mass="12248">MNTLNPSTKNLNPLTLHIREHGFFVLTPSLTLPRTFHSNTPAPATARFQHRRHYKVQHLAPFSNPTPGRSLKAKFYPSQKPSPKITPAIIYKCYKIILARSPFMILQ</sequence>
<dbReference type="Proteomes" id="UP000000226">
    <property type="component" value="Chromosome 6"/>
</dbReference>
<organism evidence="1 2">
    <name type="scientific">Phaseolus vulgaris</name>
    <name type="common">Kidney bean</name>
    <name type="synonym">French bean</name>
    <dbReference type="NCBI Taxonomy" id="3885"/>
    <lineage>
        <taxon>Eukaryota</taxon>
        <taxon>Viridiplantae</taxon>
        <taxon>Streptophyta</taxon>
        <taxon>Embryophyta</taxon>
        <taxon>Tracheophyta</taxon>
        <taxon>Spermatophyta</taxon>
        <taxon>Magnoliopsida</taxon>
        <taxon>eudicotyledons</taxon>
        <taxon>Gunneridae</taxon>
        <taxon>Pentapetalae</taxon>
        <taxon>rosids</taxon>
        <taxon>fabids</taxon>
        <taxon>Fabales</taxon>
        <taxon>Fabaceae</taxon>
        <taxon>Papilionoideae</taxon>
        <taxon>50 kb inversion clade</taxon>
        <taxon>NPAAA clade</taxon>
        <taxon>indigoferoid/millettioid clade</taxon>
        <taxon>Phaseoleae</taxon>
        <taxon>Phaseolus</taxon>
    </lineage>
</organism>
<gene>
    <name evidence="1" type="ORF">PHAVU_006G019100g</name>
</gene>
<reference evidence="2" key="1">
    <citation type="journal article" date="2014" name="Nat. Genet.">
        <title>A reference genome for common bean and genome-wide analysis of dual domestications.</title>
        <authorList>
            <person name="Schmutz J."/>
            <person name="McClean P.E."/>
            <person name="Mamidi S."/>
            <person name="Wu G.A."/>
            <person name="Cannon S.B."/>
            <person name="Grimwood J."/>
            <person name="Jenkins J."/>
            <person name="Shu S."/>
            <person name="Song Q."/>
            <person name="Chavarro C."/>
            <person name="Torres-Torres M."/>
            <person name="Geffroy V."/>
            <person name="Moghaddam S.M."/>
            <person name="Gao D."/>
            <person name="Abernathy B."/>
            <person name="Barry K."/>
            <person name="Blair M."/>
            <person name="Brick M.A."/>
            <person name="Chovatia M."/>
            <person name="Gepts P."/>
            <person name="Goodstein D.M."/>
            <person name="Gonzales M."/>
            <person name="Hellsten U."/>
            <person name="Hyten D.L."/>
            <person name="Jia G."/>
            <person name="Kelly J.D."/>
            <person name="Kudrna D."/>
            <person name="Lee R."/>
            <person name="Richard M.M."/>
            <person name="Miklas P.N."/>
            <person name="Osorno J.M."/>
            <person name="Rodrigues J."/>
            <person name="Thareau V."/>
            <person name="Urrea C.A."/>
            <person name="Wang M."/>
            <person name="Yu Y."/>
            <person name="Zhang M."/>
            <person name="Wing R.A."/>
            <person name="Cregan P.B."/>
            <person name="Rokhsar D.S."/>
            <person name="Jackson S.A."/>
        </authorList>
    </citation>
    <scope>NUCLEOTIDE SEQUENCE [LARGE SCALE GENOMIC DNA]</scope>
    <source>
        <strain evidence="2">cv. G19833</strain>
    </source>
</reference>
<protein>
    <submittedName>
        <fullName evidence="1">Uncharacterized protein</fullName>
    </submittedName>
</protein>
<dbReference type="EMBL" id="CM002293">
    <property type="protein sequence ID" value="ESW18171.1"/>
    <property type="molecule type" value="Genomic_DNA"/>
</dbReference>
<keyword evidence="2" id="KW-1185">Reference proteome</keyword>
<dbReference type="AlphaFoldDB" id="V7BNM5"/>
<accession>V7BNM5</accession>
<name>V7BNM5_PHAVU</name>
<evidence type="ECO:0000313" key="2">
    <source>
        <dbReference type="Proteomes" id="UP000000226"/>
    </source>
</evidence>
<dbReference type="Gramene" id="ESW18171">
    <property type="protein sequence ID" value="ESW18171"/>
    <property type="gene ID" value="PHAVU_006G019100g"/>
</dbReference>
<dbReference type="OrthoDB" id="1932324at2759"/>